<evidence type="ECO:0000256" key="2">
    <source>
        <dbReference type="ARBA" id="ARBA00023004"/>
    </source>
</evidence>
<feature type="compositionally biased region" description="Acidic residues" evidence="4">
    <location>
        <begin position="467"/>
        <end position="484"/>
    </location>
</feature>
<evidence type="ECO:0000259" key="5">
    <source>
        <dbReference type="PROSITE" id="PS51184"/>
    </source>
</evidence>
<organism evidence="6 7">
    <name type="scientific">Phytophthora megakarya</name>
    <dbReference type="NCBI Taxonomy" id="4795"/>
    <lineage>
        <taxon>Eukaryota</taxon>
        <taxon>Sar</taxon>
        <taxon>Stramenopiles</taxon>
        <taxon>Oomycota</taxon>
        <taxon>Peronosporomycetes</taxon>
        <taxon>Peronosporales</taxon>
        <taxon>Peronosporaceae</taxon>
        <taxon>Phytophthora</taxon>
    </lineage>
</organism>
<feature type="domain" description="JmjC" evidence="5">
    <location>
        <begin position="161"/>
        <end position="297"/>
    </location>
</feature>
<dbReference type="EC" id="1.14.11.-" evidence="3"/>
<keyword evidence="3" id="KW-0804">Transcription</keyword>
<dbReference type="Gene3D" id="3.90.930.40">
    <property type="match status" value="1"/>
</dbReference>
<feature type="compositionally biased region" description="Basic residues" evidence="4">
    <location>
        <begin position="1"/>
        <end position="12"/>
    </location>
</feature>
<evidence type="ECO:0000256" key="1">
    <source>
        <dbReference type="ARBA" id="ARBA00022723"/>
    </source>
</evidence>
<dbReference type="PANTHER" id="PTHR13096">
    <property type="entry name" value="MINA53 MYC INDUCED NUCLEAR ANTIGEN"/>
    <property type="match status" value="1"/>
</dbReference>
<dbReference type="Pfam" id="PF08007">
    <property type="entry name" value="JmjC_2"/>
    <property type="match status" value="1"/>
</dbReference>
<keyword evidence="2 3" id="KW-0408">Iron</keyword>
<keyword evidence="3" id="KW-0223">Dioxygenase</keyword>
<dbReference type="PROSITE" id="PS51184">
    <property type="entry name" value="JMJC"/>
    <property type="match status" value="1"/>
</dbReference>
<feature type="region of interest" description="Disordered" evidence="4">
    <location>
        <begin position="1"/>
        <end position="54"/>
    </location>
</feature>
<reference evidence="7" key="1">
    <citation type="submission" date="2017-03" db="EMBL/GenBank/DDBJ databases">
        <title>Phytopthora megakarya and P. palmivora, two closely related causual agents of cacao black pod achieved similar genome size and gene model numbers by different mechanisms.</title>
        <authorList>
            <person name="Ali S."/>
            <person name="Shao J."/>
            <person name="Larry D.J."/>
            <person name="Kronmiller B."/>
            <person name="Shen D."/>
            <person name="Strem M.D."/>
            <person name="Melnick R.L."/>
            <person name="Guiltinan M.J."/>
            <person name="Tyler B.M."/>
            <person name="Meinhardt L.W."/>
            <person name="Bailey B.A."/>
        </authorList>
    </citation>
    <scope>NUCLEOTIDE SEQUENCE [LARGE SCALE GENOMIC DNA]</scope>
    <source>
        <strain evidence="7">zdho120</strain>
    </source>
</reference>
<keyword evidence="3" id="KW-0560">Oxidoreductase</keyword>
<protein>
    <recommendedName>
        <fullName evidence="3">Bifunctional lysine-specific demethylase and histidyl-hydroxylase</fullName>
        <ecNumber evidence="3">1.14.11.-</ecNumber>
    </recommendedName>
</protein>
<dbReference type="GO" id="GO:0005506">
    <property type="term" value="F:iron ion binding"/>
    <property type="evidence" value="ECO:0007669"/>
    <property type="project" value="UniProtKB-UniRule"/>
</dbReference>
<dbReference type="OrthoDB" id="425950at2759"/>
<proteinExistence type="inferred from homology"/>
<gene>
    <name evidence="6" type="ORF">PHMEG_0005250</name>
</gene>
<dbReference type="Gene3D" id="1.10.10.1500">
    <property type="entry name" value="JmjC domain-containing ribosomal oxygenase (ROX), dimer domain"/>
    <property type="match status" value="1"/>
</dbReference>
<accession>A0A225WRV0</accession>
<feature type="region of interest" description="Disordered" evidence="4">
    <location>
        <begin position="441"/>
        <end position="498"/>
    </location>
</feature>
<evidence type="ECO:0000313" key="7">
    <source>
        <dbReference type="Proteomes" id="UP000198211"/>
    </source>
</evidence>
<dbReference type="Gene3D" id="2.60.120.650">
    <property type="entry name" value="Cupin"/>
    <property type="match status" value="1"/>
</dbReference>
<keyword evidence="3" id="KW-0805">Transcription regulation</keyword>
<comment type="cofactor">
    <cofactor evidence="3">
        <name>Fe(2+)</name>
        <dbReference type="ChEBI" id="CHEBI:29033"/>
    </cofactor>
    <text evidence="3">Binds 1 Fe(2+) ion per subunit.</text>
</comment>
<evidence type="ECO:0000256" key="3">
    <source>
        <dbReference type="RuleBase" id="RU366061"/>
    </source>
</evidence>
<feature type="compositionally biased region" description="Basic and acidic residues" evidence="4">
    <location>
        <begin position="27"/>
        <end position="38"/>
    </location>
</feature>
<comment type="caution">
    <text evidence="6">The sequence shown here is derived from an EMBL/GenBank/DDBJ whole genome shotgun (WGS) entry which is preliminary data.</text>
</comment>
<name>A0A225WRV0_9STRA</name>
<dbReference type="AlphaFoldDB" id="A0A225WRV0"/>
<dbReference type="InterPro" id="IPR039994">
    <property type="entry name" value="NO66-like"/>
</dbReference>
<evidence type="ECO:0000256" key="4">
    <source>
        <dbReference type="SAM" id="MobiDB-lite"/>
    </source>
</evidence>
<keyword evidence="7" id="KW-1185">Reference proteome</keyword>
<dbReference type="EMBL" id="NBNE01000333">
    <property type="protein sequence ID" value="OWZ20355.1"/>
    <property type="molecule type" value="Genomic_DNA"/>
</dbReference>
<feature type="compositionally biased region" description="Acidic residues" evidence="4">
    <location>
        <begin position="441"/>
        <end position="455"/>
    </location>
</feature>
<comment type="function">
    <text evidence="3">Oxygenase that can act as both a histone lysine demethylase and a ribosomal histidine hydroxylase.</text>
</comment>
<dbReference type="InterPro" id="IPR003347">
    <property type="entry name" value="JmjC_dom"/>
</dbReference>
<dbReference type="PANTHER" id="PTHR13096:SF8">
    <property type="entry name" value="RIBOSOMAL OXYGENASE 1"/>
    <property type="match status" value="1"/>
</dbReference>
<dbReference type="SUPFAM" id="SSF51197">
    <property type="entry name" value="Clavaminate synthase-like"/>
    <property type="match status" value="1"/>
</dbReference>
<keyword evidence="3" id="KW-0539">Nucleus</keyword>
<dbReference type="STRING" id="4795.A0A225WRV0"/>
<comment type="subcellular location">
    <subcellularLocation>
        <location evidence="3">Nucleus</location>
    </subcellularLocation>
</comment>
<comment type="similarity">
    <text evidence="3">Belongs to the ROX family.</text>
</comment>
<sequence>MSRTKKAARRGKRNADGAPGPNKKQKKEAPKTTEKEPAKPSPAPAAVVSGEKGSREWASTTLTKLLGAMSMDTFLSDYFEKKPLHVRTTDKGALFGSGLFSRKKMLKVMEKQPMAFGKDLTVCRYVNSERENFEGEDANGHATSRQVASLLDRGYSCQFYQPQRYVDGLFELNAAFEEFFGGLAGASAYLTPANSQALAPHHDDVEVFVLQTQGRKKWKLYHPLVELAGEHSSDLAENDIGEPWMELTVEEGDLLYFPRGVVHQACTDEEEFSTHVTISVYQHNTWANFLEVALPRVIRQAFDSDIAFREGLPVGYLNYMGTSFPDNSIQAEKFAATCKKLVLKLAEHVGEKDLQEAADEAAMDVLANRLPPPAEKKKNDDDSGPSPLDGNVAIRFKNHSHVRLTMGQDEMKEEFVAVYYSVHNCRRHHMGLCTCDGGDEDGEGHDNDEDGDGSDAGEASENSSADGDQEEDGDNDSDTDEEDPSAALGQMPPQPNSIVFPGELTPALLKLYKASYSGYPGATIDELAETDTDETAVRGMLLRLWSEGLLDATTQS</sequence>
<dbReference type="Proteomes" id="UP000198211">
    <property type="component" value="Unassembled WGS sequence"/>
</dbReference>
<keyword evidence="1 3" id="KW-0479">Metal-binding</keyword>
<evidence type="ECO:0000313" key="6">
    <source>
        <dbReference type="EMBL" id="OWZ20355.1"/>
    </source>
</evidence>
<dbReference type="GO" id="GO:0051864">
    <property type="term" value="F:histone H3K36 demethylase activity"/>
    <property type="evidence" value="ECO:0007669"/>
    <property type="project" value="TreeGrafter"/>
</dbReference>
<dbReference type="GO" id="GO:0032453">
    <property type="term" value="F:histone H3K4 demethylase activity"/>
    <property type="evidence" value="ECO:0007669"/>
    <property type="project" value="TreeGrafter"/>
</dbReference>
<feature type="region of interest" description="Disordered" evidence="4">
    <location>
        <begin position="369"/>
        <end position="394"/>
    </location>
</feature>
<dbReference type="GO" id="GO:0005730">
    <property type="term" value="C:nucleolus"/>
    <property type="evidence" value="ECO:0007669"/>
    <property type="project" value="TreeGrafter"/>
</dbReference>